<evidence type="ECO:0000313" key="1">
    <source>
        <dbReference type="EMBL" id="MBB4888128.1"/>
    </source>
</evidence>
<name>A0A7W7LDC4_STRNE</name>
<dbReference type="RefSeq" id="WP_229822624.1">
    <property type="nucleotide sequence ID" value="NZ_BMRW01000008.1"/>
</dbReference>
<comment type="caution">
    <text evidence="1">The sequence shown here is derived from an EMBL/GenBank/DDBJ whole genome shotgun (WGS) entry which is preliminary data.</text>
</comment>
<sequence length="115" mass="12348">MIASIPGRRRSTARGGEDLVHEAAEASVVGRVGVKHVGNQLHGERHEAGLRRGVAHDGLSADFDVLGDPGVRQHRTRVVVPADEPHLEAAGHDDLTDRRFGAHGRVEGVWIFTVG</sequence>
<proteinExistence type="predicted"/>
<keyword evidence="2" id="KW-1185">Reference proteome</keyword>
<reference evidence="1 2" key="1">
    <citation type="submission" date="2020-08" db="EMBL/GenBank/DDBJ databases">
        <title>Genomic Encyclopedia of Type Strains, Phase III (KMG-III): the genomes of soil and plant-associated and newly described type strains.</title>
        <authorList>
            <person name="Whitman W."/>
        </authorList>
    </citation>
    <scope>NUCLEOTIDE SEQUENCE [LARGE SCALE GENOMIC DNA]</scope>
    <source>
        <strain evidence="1 2">CECT 3265</strain>
    </source>
</reference>
<dbReference type="AlphaFoldDB" id="A0A7W7LDC4"/>
<gene>
    <name evidence="1" type="ORF">FHS38_004196</name>
</gene>
<protein>
    <submittedName>
        <fullName evidence="1">Uncharacterized protein</fullName>
    </submittedName>
</protein>
<organism evidence="1 2">
    <name type="scientific">Streptomyces netropsis</name>
    <name type="common">Streptoverticillium netropsis</name>
    <dbReference type="NCBI Taxonomy" id="55404"/>
    <lineage>
        <taxon>Bacteria</taxon>
        <taxon>Bacillati</taxon>
        <taxon>Actinomycetota</taxon>
        <taxon>Actinomycetes</taxon>
        <taxon>Kitasatosporales</taxon>
        <taxon>Streptomycetaceae</taxon>
        <taxon>Streptomyces</taxon>
    </lineage>
</organism>
<accession>A0A7W7LDC4</accession>
<dbReference type="Proteomes" id="UP000556436">
    <property type="component" value="Unassembled WGS sequence"/>
</dbReference>
<evidence type="ECO:0000313" key="2">
    <source>
        <dbReference type="Proteomes" id="UP000556436"/>
    </source>
</evidence>
<dbReference type="EMBL" id="JACHJG010000008">
    <property type="protein sequence ID" value="MBB4888128.1"/>
    <property type="molecule type" value="Genomic_DNA"/>
</dbReference>